<organism evidence="8 9">
    <name type="scientific">Streptococcus caledonicus</name>
    <dbReference type="NCBI Taxonomy" id="2614158"/>
    <lineage>
        <taxon>Bacteria</taxon>
        <taxon>Bacillati</taxon>
        <taxon>Bacillota</taxon>
        <taxon>Bacilli</taxon>
        <taxon>Lactobacillales</taxon>
        <taxon>Streptococcaceae</taxon>
        <taxon>Streptococcus</taxon>
    </lineage>
</organism>
<evidence type="ECO:0000256" key="4">
    <source>
        <dbReference type="ARBA" id="ARBA00022692"/>
    </source>
</evidence>
<evidence type="ECO:0000256" key="3">
    <source>
        <dbReference type="ARBA" id="ARBA00022475"/>
    </source>
</evidence>
<reference evidence="9" key="1">
    <citation type="journal article" date="2019" name="Int. J. Syst. Evol. Microbiol.">
        <title>The Global Catalogue of Microorganisms (GCM) 10K type strain sequencing project: providing services to taxonomists for standard genome sequencing and annotation.</title>
        <authorList>
            <consortium name="The Broad Institute Genomics Platform"/>
            <consortium name="The Broad Institute Genome Sequencing Center for Infectious Disease"/>
            <person name="Wu L."/>
            <person name="Ma J."/>
        </authorList>
    </citation>
    <scope>NUCLEOTIDE SEQUENCE [LARGE SCALE GENOMIC DNA]</scope>
    <source>
        <strain evidence="9">DT43</strain>
    </source>
</reference>
<feature type="transmembrane region" description="Helical" evidence="7">
    <location>
        <begin position="165"/>
        <end position="186"/>
    </location>
</feature>
<evidence type="ECO:0000256" key="5">
    <source>
        <dbReference type="ARBA" id="ARBA00022989"/>
    </source>
</evidence>
<feature type="transmembrane region" description="Helical" evidence="7">
    <location>
        <begin position="321"/>
        <end position="347"/>
    </location>
</feature>
<dbReference type="InterPro" id="IPR002528">
    <property type="entry name" value="MATE_fam"/>
</dbReference>
<dbReference type="PANTHER" id="PTHR43549:SF3">
    <property type="entry name" value="MULTIDRUG RESISTANCE PROTEIN YPNP-RELATED"/>
    <property type="match status" value="1"/>
</dbReference>
<keyword evidence="4 7" id="KW-0812">Transmembrane</keyword>
<keyword evidence="5 7" id="KW-1133">Transmembrane helix</keyword>
<feature type="transmembrane region" description="Helical" evidence="7">
    <location>
        <begin position="50"/>
        <end position="83"/>
    </location>
</feature>
<dbReference type="Proteomes" id="UP001596110">
    <property type="component" value="Unassembled WGS sequence"/>
</dbReference>
<gene>
    <name evidence="8" type="ORF">ACFPQ3_02685</name>
</gene>
<dbReference type="PANTHER" id="PTHR43549">
    <property type="entry name" value="MULTIDRUG RESISTANCE PROTEIN YPNP-RELATED"/>
    <property type="match status" value="1"/>
</dbReference>
<dbReference type="EMBL" id="JBHSOJ010000015">
    <property type="protein sequence ID" value="MFC5630525.1"/>
    <property type="molecule type" value="Genomic_DNA"/>
</dbReference>
<feature type="transmembrane region" description="Helical" evidence="7">
    <location>
        <begin position="198"/>
        <end position="216"/>
    </location>
</feature>
<comment type="caution">
    <text evidence="8">The sequence shown here is derived from an EMBL/GenBank/DDBJ whole genome shotgun (WGS) entry which is preliminary data.</text>
</comment>
<feature type="transmembrane region" description="Helical" evidence="7">
    <location>
        <begin position="283"/>
        <end position="300"/>
    </location>
</feature>
<accession>A0ABW0UAH2</accession>
<feature type="transmembrane region" description="Helical" evidence="7">
    <location>
        <begin position="415"/>
        <end position="436"/>
    </location>
</feature>
<comment type="subcellular location">
    <subcellularLocation>
        <location evidence="1">Cell membrane</location>
        <topology evidence="1">Multi-pass membrane protein</topology>
    </subcellularLocation>
</comment>
<sequence>MKNSGLDLTKGSVLKVILAFAWPIMVSNIFQQLYNTTDTMIVGNFLGENALAAVGSTAAVFELIIGFTIGITNGMGIVIARYFGAKDDVMLKKSVAASITIGFMVALFFTVLGWIGLYPLLQILGTPDNIIHQAYHYIILILSGLLITVSYNLGAALLRAIGDSLTALYILVFSAVLNIGLDWLFVGPFQMGIKGASIATLIAQALSTVLCWTYIYQKRQLLIPKRNHFRIDKNLYRDMLGQGMSMGLMFSIVSIGTVILQTAINGLGVYIIGAQVTARRIQAFFIMPMTATASAMATFASQNFGARQYERIIKGIKRASLVVVIWAIFAFLFLAFAGKGLTILISGSNQTELLSASQLYIRLTTPFYPILGLLFVLRNSLQGLGFKRLPLISSFIELFGKIIFVVFIIPKLGYLGVILCEPLLWVPMAAQLYIAYRKKREYFKSYRA</sequence>
<feature type="transmembrane region" description="Helical" evidence="7">
    <location>
        <begin position="389"/>
        <end position="409"/>
    </location>
</feature>
<proteinExistence type="predicted"/>
<dbReference type="Pfam" id="PF01554">
    <property type="entry name" value="MatE"/>
    <property type="match status" value="2"/>
</dbReference>
<feature type="transmembrane region" description="Helical" evidence="7">
    <location>
        <begin position="95"/>
        <end position="117"/>
    </location>
</feature>
<evidence type="ECO:0000256" key="2">
    <source>
        <dbReference type="ARBA" id="ARBA00022448"/>
    </source>
</evidence>
<dbReference type="CDD" id="cd13138">
    <property type="entry name" value="MATE_yoeA_like"/>
    <property type="match status" value="1"/>
</dbReference>
<keyword evidence="9" id="KW-1185">Reference proteome</keyword>
<evidence type="ECO:0000256" key="7">
    <source>
        <dbReference type="SAM" id="Phobius"/>
    </source>
</evidence>
<name>A0ABW0UAH2_9STRE</name>
<dbReference type="PIRSF" id="PIRSF006603">
    <property type="entry name" value="DinF"/>
    <property type="match status" value="1"/>
</dbReference>
<feature type="transmembrane region" description="Helical" evidence="7">
    <location>
        <begin position="137"/>
        <end position="158"/>
    </location>
</feature>
<evidence type="ECO:0000313" key="9">
    <source>
        <dbReference type="Proteomes" id="UP001596110"/>
    </source>
</evidence>
<evidence type="ECO:0000313" key="8">
    <source>
        <dbReference type="EMBL" id="MFC5630525.1"/>
    </source>
</evidence>
<protein>
    <submittedName>
        <fullName evidence="8">MATE family efflux transporter</fullName>
    </submittedName>
</protein>
<dbReference type="InterPro" id="IPR052031">
    <property type="entry name" value="Membrane_Transporter-Flippase"/>
</dbReference>
<feature type="transmembrane region" description="Helical" evidence="7">
    <location>
        <begin position="359"/>
        <end position="377"/>
    </location>
</feature>
<keyword evidence="2" id="KW-0813">Transport</keyword>
<evidence type="ECO:0000256" key="6">
    <source>
        <dbReference type="ARBA" id="ARBA00023136"/>
    </source>
</evidence>
<dbReference type="InterPro" id="IPR048279">
    <property type="entry name" value="MdtK-like"/>
</dbReference>
<keyword evidence="6 7" id="KW-0472">Membrane</keyword>
<dbReference type="RefSeq" id="WP_156806487.1">
    <property type="nucleotide sequence ID" value="NZ_JBHSOJ010000015.1"/>
</dbReference>
<evidence type="ECO:0000256" key="1">
    <source>
        <dbReference type="ARBA" id="ARBA00004651"/>
    </source>
</evidence>
<feature type="transmembrane region" description="Helical" evidence="7">
    <location>
        <begin position="12"/>
        <end position="30"/>
    </location>
</feature>
<keyword evidence="3" id="KW-1003">Cell membrane</keyword>
<feature type="transmembrane region" description="Helical" evidence="7">
    <location>
        <begin position="247"/>
        <end position="271"/>
    </location>
</feature>